<proteinExistence type="inferred from homology"/>
<accession>A0A9X1ZXE9</accession>
<evidence type="ECO:0000256" key="4">
    <source>
        <dbReference type="ARBA" id="ARBA00023239"/>
    </source>
</evidence>
<dbReference type="Gene3D" id="3.90.1590.10">
    <property type="entry name" value="glutathione-dependent formaldehyde- activating enzyme (gfa)"/>
    <property type="match status" value="1"/>
</dbReference>
<dbReference type="PROSITE" id="PS51891">
    <property type="entry name" value="CENP_V_GFA"/>
    <property type="match status" value="1"/>
</dbReference>
<evidence type="ECO:0000256" key="2">
    <source>
        <dbReference type="ARBA" id="ARBA00022723"/>
    </source>
</evidence>
<dbReference type="GO" id="GO:0016846">
    <property type="term" value="F:carbon-sulfur lyase activity"/>
    <property type="evidence" value="ECO:0007669"/>
    <property type="project" value="InterPro"/>
</dbReference>
<comment type="similarity">
    <text evidence="1">Belongs to the Gfa family.</text>
</comment>
<evidence type="ECO:0000313" key="6">
    <source>
        <dbReference type="EMBL" id="MCL1144036.1"/>
    </source>
</evidence>
<dbReference type="Pfam" id="PF04828">
    <property type="entry name" value="GFA"/>
    <property type="match status" value="1"/>
</dbReference>
<dbReference type="GO" id="GO:0046872">
    <property type="term" value="F:metal ion binding"/>
    <property type="evidence" value="ECO:0007669"/>
    <property type="project" value="UniProtKB-KW"/>
</dbReference>
<keyword evidence="7" id="KW-1185">Reference proteome</keyword>
<dbReference type="PANTHER" id="PTHR33337:SF40">
    <property type="entry name" value="CENP-V_GFA DOMAIN-CONTAINING PROTEIN-RELATED"/>
    <property type="match status" value="1"/>
</dbReference>
<dbReference type="InterPro" id="IPR011057">
    <property type="entry name" value="Mss4-like_sf"/>
</dbReference>
<keyword evidence="4" id="KW-0456">Lyase</keyword>
<gene>
    <name evidence="6" type="ORF">L2672_15250</name>
</gene>
<evidence type="ECO:0000256" key="3">
    <source>
        <dbReference type="ARBA" id="ARBA00022833"/>
    </source>
</evidence>
<dbReference type="PANTHER" id="PTHR33337">
    <property type="entry name" value="GFA DOMAIN-CONTAINING PROTEIN"/>
    <property type="match status" value="1"/>
</dbReference>
<name>A0A9X1ZXE9_9GAMM</name>
<dbReference type="EMBL" id="JAKIKP010000014">
    <property type="protein sequence ID" value="MCL1144036.1"/>
    <property type="molecule type" value="Genomic_DNA"/>
</dbReference>
<dbReference type="RefSeq" id="WP_248996705.1">
    <property type="nucleotide sequence ID" value="NZ_JAKIKP010000014.1"/>
</dbReference>
<protein>
    <submittedName>
        <fullName evidence="6">GFA family protein</fullName>
    </submittedName>
</protein>
<feature type="domain" description="CENP-V/GFA" evidence="5">
    <location>
        <begin position="9"/>
        <end position="108"/>
    </location>
</feature>
<dbReference type="AlphaFoldDB" id="A0A9X1ZXE9"/>
<dbReference type="SUPFAM" id="SSF51316">
    <property type="entry name" value="Mss4-like"/>
    <property type="match status" value="1"/>
</dbReference>
<dbReference type="Proteomes" id="UP001139333">
    <property type="component" value="Unassembled WGS sequence"/>
</dbReference>
<comment type="caution">
    <text evidence="6">The sequence shown here is derived from an EMBL/GenBank/DDBJ whole genome shotgun (WGS) entry which is preliminary data.</text>
</comment>
<keyword evidence="3" id="KW-0862">Zinc</keyword>
<dbReference type="InterPro" id="IPR006913">
    <property type="entry name" value="CENP-V/GFA"/>
</dbReference>
<reference evidence="6" key="1">
    <citation type="submission" date="2022-01" db="EMBL/GenBank/DDBJ databases">
        <title>Whole genome-based taxonomy of the Shewanellaceae.</title>
        <authorList>
            <person name="Martin-Rodriguez A.J."/>
        </authorList>
    </citation>
    <scope>NUCLEOTIDE SEQUENCE</scope>
    <source>
        <strain evidence="6">DSM 16422</strain>
    </source>
</reference>
<evidence type="ECO:0000256" key="1">
    <source>
        <dbReference type="ARBA" id="ARBA00005495"/>
    </source>
</evidence>
<evidence type="ECO:0000259" key="5">
    <source>
        <dbReference type="PROSITE" id="PS51891"/>
    </source>
</evidence>
<keyword evidence="2" id="KW-0479">Metal-binding</keyword>
<organism evidence="6 7">
    <name type="scientific">Shewanella gaetbuli</name>
    <dbReference type="NCBI Taxonomy" id="220752"/>
    <lineage>
        <taxon>Bacteria</taxon>
        <taxon>Pseudomonadati</taxon>
        <taxon>Pseudomonadota</taxon>
        <taxon>Gammaproteobacteria</taxon>
        <taxon>Alteromonadales</taxon>
        <taxon>Shewanellaceae</taxon>
        <taxon>Shewanella</taxon>
    </lineage>
</organism>
<evidence type="ECO:0000313" key="7">
    <source>
        <dbReference type="Proteomes" id="UP001139333"/>
    </source>
</evidence>
<sequence length="137" mass="15869">MDDANELTLQGGCLCGALRYHIKGQPFDADYCHCRQCQQSSGAAFMAWMDFKVTQVEWMTAKPREYSSSTQVRRGFCEQCGCSISYRHTEHPQYITLSIATLDNPNWVSPKYHIYCDNQPDWLHLADNCQRYNRARS</sequence>